<dbReference type="GO" id="GO:0032259">
    <property type="term" value="P:methylation"/>
    <property type="evidence" value="ECO:0007669"/>
    <property type="project" value="UniProtKB-KW"/>
</dbReference>
<name>A0A0B3S8J6_9RHOB</name>
<evidence type="ECO:0000256" key="3">
    <source>
        <dbReference type="ARBA" id="ARBA00022490"/>
    </source>
</evidence>
<keyword evidence="13" id="KW-1185">Reference proteome</keyword>
<keyword evidence="3 9" id="KW-0963">Cytoplasm</keyword>
<keyword evidence="5 9" id="KW-0808">Transferase</keyword>
<dbReference type="GO" id="GO:0006307">
    <property type="term" value="P:DNA alkylation repair"/>
    <property type="evidence" value="ECO:0007669"/>
    <property type="project" value="UniProtKB-UniRule"/>
</dbReference>
<dbReference type="SUPFAM" id="SSF46767">
    <property type="entry name" value="Methylated DNA-protein cysteine methyltransferase, C-terminal domain"/>
    <property type="match status" value="1"/>
</dbReference>
<dbReference type="Gene3D" id="1.10.10.10">
    <property type="entry name" value="Winged helix-like DNA-binding domain superfamily/Winged helix DNA-binding domain"/>
    <property type="match status" value="1"/>
</dbReference>
<dbReference type="STRING" id="561184.SAMN05216376_103338"/>
<dbReference type="OrthoDB" id="9802228at2"/>
<dbReference type="Gene3D" id="3.30.160.70">
    <property type="entry name" value="Methylated DNA-protein cysteine methyltransferase domain"/>
    <property type="match status" value="1"/>
</dbReference>
<evidence type="ECO:0000259" key="11">
    <source>
        <dbReference type="Pfam" id="PF02870"/>
    </source>
</evidence>
<dbReference type="InterPro" id="IPR008332">
    <property type="entry name" value="MethylG_MeTrfase_N"/>
</dbReference>
<dbReference type="CDD" id="cd06445">
    <property type="entry name" value="ATase"/>
    <property type="match status" value="1"/>
</dbReference>
<comment type="subcellular location">
    <subcellularLocation>
        <location evidence="9">Cytoplasm</location>
    </subcellularLocation>
</comment>
<reference evidence="12 13" key="1">
    <citation type="submission" date="2014-10" db="EMBL/GenBank/DDBJ databases">
        <title>Genome sequence of Ponticoccus sp. strain UMTAT08 isolated from clonal culture of toxic dinoflagellate Alexandrium tamiyavanichii.</title>
        <authorList>
            <person name="Gan H.Y."/>
            <person name="Muhd D.-D."/>
            <person name="Mohd Noor M.E."/>
            <person name="Yeong Y.S."/>
            <person name="Usup G."/>
        </authorList>
    </citation>
    <scope>NUCLEOTIDE SEQUENCE [LARGE SCALE GENOMIC DNA]</scope>
    <source>
        <strain evidence="12 13">UMTAT08</strain>
    </source>
</reference>
<dbReference type="EC" id="2.1.1.63" evidence="9"/>
<dbReference type="InterPro" id="IPR036217">
    <property type="entry name" value="MethylDNA_cys_MeTrfase_DNAb"/>
</dbReference>
<keyword evidence="6 9" id="KW-0227">DNA damage</keyword>
<dbReference type="InterPro" id="IPR023546">
    <property type="entry name" value="MGMT"/>
</dbReference>
<sequence length="151" mass="15805">MPRTCIDTPTGPFEITETDGAITRATWTRSDASDATPLLRRAADQVAAYFAGRLTTFDLPLRVAASPFQQQVCAQIAAIPFGETLTYGDIARTLGAPPQAVGRGCGGNPIALIIPCHRVLGRDGLGGFSGGTGVETKVWLLRHEGAGGLLI</sequence>
<evidence type="ECO:0000259" key="10">
    <source>
        <dbReference type="Pfam" id="PF01035"/>
    </source>
</evidence>
<evidence type="ECO:0000256" key="8">
    <source>
        <dbReference type="ARBA" id="ARBA00049348"/>
    </source>
</evidence>
<evidence type="ECO:0000256" key="2">
    <source>
        <dbReference type="ARBA" id="ARBA00008711"/>
    </source>
</evidence>
<evidence type="ECO:0000256" key="1">
    <source>
        <dbReference type="ARBA" id="ARBA00001286"/>
    </source>
</evidence>
<dbReference type="HAMAP" id="MF_00772">
    <property type="entry name" value="OGT"/>
    <property type="match status" value="1"/>
</dbReference>
<comment type="catalytic activity">
    <reaction evidence="1 9">
        <text>a 4-O-methyl-thymidine in DNA + L-cysteinyl-[protein] = a thymidine in DNA + S-methyl-L-cysteinyl-[protein]</text>
        <dbReference type="Rhea" id="RHEA:53428"/>
        <dbReference type="Rhea" id="RHEA-COMP:10131"/>
        <dbReference type="Rhea" id="RHEA-COMP:10132"/>
        <dbReference type="Rhea" id="RHEA-COMP:13555"/>
        <dbReference type="Rhea" id="RHEA-COMP:13556"/>
        <dbReference type="ChEBI" id="CHEBI:29950"/>
        <dbReference type="ChEBI" id="CHEBI:82612"/>
        <dbReference type="ChEBI" id="CHEBI:137386"/>
        <dbReference type="ChEBI" id="CHEBI:137387"/>
        <dbReference type="EC" id="2.1.1.63"/>
    </reaction>
</comment>
<evidence type="ECO:0000256" key="6">
    <source>
        <dbReference type="ARBA" id="ARBA00022763"/>
    </source>
</evidence>
<dbReference type="InterPro" id="IPR001497">
    <property type="entry name" value="MethylDNA_cys_MeTrfase_AS"/>
</dbReference>
<dbReference type="InterPro" id="IPR036631">
    <property type="entry name" value="MGMT_N_sf"/>
</dbReference>
<evidence type="ECO:0000256" key="4">
    <source>
        <dbReference type="ARBA" id="ARBA00022603"/>
    </source>
</evidence>
<dbReference type="InterPro" id="IPR014048">
    <property type="entry name" value="MethylDNA_cys_MeTrfase_DNA-bd"/>
</dbReference>
<comment type="similarity">
    <text evidence="2 9">Belongs to the MGMT family.</text>
</comment>
<comment type="catalytic activity">
    <reaction evidence="8 9">
        <text>a 6-O-methyl-2'-deoxyguanosine in DNA + L-cysteinyl-[protein] = S-methyl-L-cysteinyl-[protein] + a 2'-deoxyguanosine in DNA</text>
        <dbReference type="Rhea" id="RHEA:24000"/>
        <dbReference type="Rhea" id="RHEA-COMP:10131"/>
        <dbReference type="Rhea" id="RHEA-COMP:10132"/>
        <dbReference type="Rhea" id="RHEA-COMP:11367"/>
        <dbReference type="Rhea" id="RHEA-COMP:11368"/>
        <dbReference type="ChEBI" id="CHEBI:29950"/>
        <dbReference type="ChEBI" id="CHEBI:82612"/>
        <dbReference type="ChEBI" id="CHEBI:85445"/>
        <dbReference type="ChEBI" id="CHEBI:85448"/>
        <dbReference type="EC" id="2.1.1.63"/>
    </reaction>
</comment>
<gene>
    <name evidence="12" type="ORF">OA50_00334</name>
</gene>
<evidence type="ECO:0000313" key="13">
    <source>
        <dbReference type="Proteomes" id="UP000030960"/>
    </source>
</evidence>
<keyword evidence="7 9" id="KW-0234">DNA repair</keyword>
<evidence type="ECO:0000256" key="9">
    <source>
        <dbReference type="HAMAP-Rule" id="MF_00772"/>
    </source>
</evidence>
<protein>
    <recommendedName>
        <fullName evidence="9">Methylated-DNA--protein-cysteine methyltransferase</fullName>
        <ecNumber evidence="9">2.1.1.63</ecNumber>
    </recommendedName>
    <alternativeName>
        <fullName evidence="9">6-O-methylguanine-DNA methyltransferase</fullName>
        <shortName evidence="9">MGMT</shortName>
    </alternativeName>
    <alternativeName>
        <fullName evidence="9">O-6-methylguanine-DNA-alkyltransferase</fullName>
    </alternativeName>
</protein>
<dbReference type="PROSITE" id="PS00374">
    <property type="entry name" value="MGMT"/>
    <property type="match status" value="1"/>
</dbReference>
<keyword evidence="4 9" id="KW-0489">Methyltransferase</keyword>
<dbReference type="PANTHER" id="PTHR10815">
    <property type="entry name" value="METHYLATED-DNA--PROTEIN-CYSTEINE METHYLTRANSFERASE"/>
    <property type="match status" value="1"/>
</dbReference>
<dbReference type="GO" id="GO:0003908">
    <property type="term" value="F:methylated-DNA-[protein]-cysteine S-methyltransferase activity"/>
    <property type="evidence" value="ECO:0007669"/>
    <property type="project" value="UniProtKB-UniRule"/>
</dbReference>
<evidence type="ECO:0000256" key="5">
    <source>
        <dbReference type="ARBA" id="ARBA00022679"/>
    </source>
</evidence>
<feature type="domain" description="Methylguanine DNA methyltransferase ribonuclease-like" evidence="11">
    <location>
        <begin position="4"/>
        <end position="62"/>
    </location>
</feature>
<comment type="caution">
    <text evidence="12">The sequence shown here is derived from an EMBL/GenBank/DDBJ whole genome shotgun (WGS) entry which is preliminary data.</text>
</comment>
<dbReference type="NCBIfam" id="TIGR00589">
    <property type="entry name" value="ogt"/>
    <property type="match status" value="1"/>
</dbReference>
<dbReference type="EMBL" id="JSUQ01000001">
    <property type="protein sequence ID" value="KHQ55298.1"/>
    <property type="molecule type" value="Genomic_DNA"/>
</dbReference>
<dbReference type="Pfam" id="PF01035">
    <property type="entry name" value="DNA_binding_1"/>
    <property type="match status" value="1"/>
</dbReference>
<dbReference type="SUPFAM" id="SSF53155">
    <property type="entry name" value="Methylated DNA-protein cysteine methyltransferase domain"/>
    <property type="match status" value="1"/>
</dbReference>
<dbReference type="PATRIC" id="fig|1515334.3.peg.336"/>
<dbReference type="PANTHER" id="PTHR10815:SF13">
    <property type="entry name" value="METHYLATED-DNA--PROTEIN-CYSTEINE METHYLTRANSFERASE"/>
    <property type="match status" value="1"/>
</dbReference>
<organism evidence="12 13">
    <name type="scientific">Mameliella alba</name>
    <dbReference type="NCBI Taxonomy" id="561184"/>
    <lineage>
        <taxon>Bacteria</taxon>
        <taxon>Pseudomonadati</taxon>
        <taxon>Pseudomonadota</taxon>
        <taxon>Alphaproteobacteria</taxon>
        <taxon>Rhodobacterales</taxon>
        <taxon>Roseobacteraceae</taxon>
        <taxon>Mameliella</taxon>
    </lineage>
</organism>
<dbReference type="Pfam" id="PF02870">
    <property type="entry name" value="Methyltransf_1N"/>
    <property type="match status" value="1"/>
</dbReference>
<evidence type="ECO:0000313" key="12">
    <source>
        <dbReference type="EMBL" id="KHQ55298.1"/>
    </source>
</evidence>
<comment type="miscellaneous">
    <text evidence="9">This enzyme catalyzes only one turnover and therefore is not strictly catalytic. According to one definition, an enzyme is a biocatalyst that acts repeatedly and over many reaction cycles.</text>
</comment>
<comment type="function">
    <text evidence="9">Involved in the cellular defense against the biological effects of O6-methylguanine (O6-MeG) and O4-methylthymine (O4-MeT) in DNA. Repairs the methylated nucleobase in DNA by stoichiometrically transferring the methyl group to a cysteine residue in the enzyme. This is a suicide reaction: the enzyme is irreversibly inactivated.</text>
</comment>
<feature type="active site" description="Nucleophile; methyl group acceptor" evidence="9">
    <location>
        <position position="116"/>
    </location>
</feature>
<proteinExistence type="inferred from homology"/>
<dbReference type="Proteomes" id="UP000030960">
    <property type="component" value="Unassembled WGS sequence"/>
</dbReference>
<dbReference type="GO" id="GO:0005737">
    <property type="term" value="C:cytoplasm"/>
    <property type="evidence" value="ECO:0007669"/>
    <property type="project" value="UniProtKB-SubCell"/>
</dbReference>
<dbReference type="FunFam" id="1.10.10.10:FF:000214">
    <property type="entry name" value="Methylated-DNA--protein-cysteine methyltransferase"/>
    <property type="match status" value="1"/>
</dbReference>
<evidence type="ECO:0000256" key="7">
    <source>
        <dbReference type="ARBA" id="ARBA00023204"/>
    </source>
</evidence>
<dbReference type="InterPro" id="IPR036388">
    <property type="entry name" value="WH-like_DNA-bd_sf"/>
</dbReference>
<dbReference type="AlphaFoldDB" id="A0A0B3S8J6"/>
<feature type="domain" description="Methylated-DNA-[protein]-cysteine S-methyltransferase DNA binding" evidence="10">
    <location>
        <begin position="67"/>
        <end position="146"/>
    </location>
</feature>
<dbReference type="RefSeq" id="WP_043136484.1">
    <property type="nucleotide sequence ID" value="NZ_AP022337.1"/>
</dbReference>
<accession>A0A0B3S8J6</accession>